<name>A0A9P6EEB1_9AGAR</name>
<protein>
    <recommendedName>
        <fullName evidence="3">F-box domain-containing protein</fullName>
    </recommendedName>
</protein>
<evidence type="ECO:0000313" key="1">
    <source>
        <dbReference type="EMBL" id="KAF9527918.1"/>
    </source>
</evidence>
<comment type="caution">
    <text evidence="1">The sequence shown here is derived from an EMBL/GenBank/DDBJ whole genome shotgun (WGS) entry which is preliminary data.</text>
</comment>
<gene>
    <name evidence="1" type="ORF">CPB83DRAFT_907281</name>
</gene>
<evidence type="ECO:0000313" key="2">
    <source>
        <dbReference type="Proteomes" id="UP000807306"/>
    </source>
</evidence>
<dbReference type="OrthoDB" id="3062066at2759"/>
<keyword evidence="2" id="KW-1185">Reference proteome</keyword>
<dbReference type="AlphaFoldDB" id="A0A9P6EEB1"/>
<dbReference type="Proteomes" id="UP000807306">
    <property type="component" value="Unassembled WGS sequence"/>
</dbReference>
<sequence>MSGFKFFASLLPELQWKIIRSLNTKTLIRLSMTSRQMHTDITTSDALQYEIDAYRAGLFQLLSPQHLTSSDIRKTVLSAHFGATRRVGPSLQITGPERPFRTICAPSPGCRCERLFRGYFAAVMEDSSLYVWDIGATISGDATSPLDLTSEKPIFELRGMEIQDVILAPEIDLIVLLCFRDDTSPSSDDESQNTTQAIVKLLQWSTLGTQPYPFFDVSEIVHEVSLSDTIAIYPGKQFLSLQHHLLALQYYIDYDYDKRRAIVWNMSTGAVVYDTERTPDPARFRHLAIISPSSFIVSTLSLLSSHDPAGAIEMHAVPSTSVPRITSIHPASELVAVFKLPNLLPDTNKLTLADFHTSEALPIDEDMGTTFPSQRVFDFPFSPLLEAGVQVVLLQYTTHSGQLDDAGKLYLTIHNRLFHRQLESWIARSQNPLRQPIVVDWLQWGPIFAHLTGYSTFSELSMTSSVCGSKICHVRLAENDEAEEIARVFIDDFNDRLQCHPRGCSGPFAHFEPHPEIPSDRNHRWTHKISTWLPFHRTTSNHFEFPDGHGLSLMTLIAPYALMTENAIVLCIRVQEQETTFTRKWWILPFVQGVPKHTQQPDQVNYLIPATPSMDWTPSTSESDCHWDWVCRICESEPLSDVHILFECKSDQRIVELRTKWLFSTMKQHEDAAKAAYEGRADEALDIAMRRSTLRPILYQLAKAMKIVYFSYPPADEGGEEEHPAVQIFRN</sequence>
<organism evidence="1 2">
    <name type="scientific">Crepidotus variabilis</name>
    <dbReference type="NCBI Taxonomy" id="179855"/>
    <lineage>
        <taxon>Eukaryota</taxon>
        <taxon>Fungi</taxon>
        <taxon>Dikarya</taxon>
        <taxon>Basidiomycota</taxon>
        <taxon>Agaricomycotina</taxon>
        <taxon>Agaricomycetes</taxon>
        <taxon>Agaricomycetidae</taxon>
        <taxon>Agaricales</taxon>
        <taxon>Agaricineae</taxon>
        <taxon>Crepidotaceae</taxon>
        <taxon>Crepidotus</taxon>
    </lineage>
</organism>
<proteinExistence type="predicted"/>
<dbReference type="EMBL" id="MU157857">
    <property type="protein sequence ID" value="KAF9527918.1"/>
    <property type="molecule type" value="Genomic_DNA"/>
</dbReference>
<evidence type="ECO:0008006" key="3">
    <source>
        <dbReference type="Google" id="ProtNLM"/>
    </source>
</evidence>
<accession>A0A9P6EEB1</accession>
<reference evidence="1" key="1">
    <citation type="submission" date="2020-11" db="EMBL/GenBank/DDBJ databases">
        <authorList>
            <consortium name="DOE Joint Genome Institute"/>
            <person name="Ahrendt S."/>
            <person name="Riley R."/>
            <person name="Andreopoulos W."/>
            <person name="Labutti K."/>
            <person name="Pangilinan J."/>
            <person name="Ruiz-Duenas F.J."/>
            <person name="Barrasa J.M."/>
            <person name="Sanchez-Garcia M."/>
            <person name="Camarero S."/>
            <person name="Miyauchi S."/>
            <person name="Serrano A."/>
            <person name="Linde D."/>
            <person name="Babiker R."/>
            <person name="Drula E."/>
            <person name="Ayuso-Fernandez I."/>
            <person name="Pacheco R."/>
            <person name="Padilla G."/>
            <person name="Ferreira P."/>
            <person name="Barriuso J."/>
            <person name="Kellner H."/>
            <person name="Castanera R."/>
            <person name="Alfaro M."/>
            <person name="Ramirez L."/>
            <person name="Pisabarro A.G."/>
            <person name="Kuo A."/>
            <person name="Tritt A."/>
            <person name="Lipzen A."/>
            <person name="He G."/>
            <person name="Yan M."/>
            <person name="Ng V."/>
            <person name="Cullen D."/>
            <person name="Martin F."/>
            <person name="Rosso M.-N."/>
            <person name="Henrissat B."/>
            <person name="Hibbett D."/>
            <person name="Martinez A.T."/>
            <person name="Grigoriev I.V."/>
        </authorList>
    </citation>
    <scope>NUCLEOTIDE SEQUENCE</scope>
    <source>
        <strain evidence="1">CBS 506.95</strain>
    </source>
</reference>